<reference evidence="14 15" key="1">
    <citation type="submission" date="2018-12" db="EMBL/GenBank/DDBJ databases">
        <authorList>
            <person name="Sun L."/>
            <person name="Chen Z."/>
        </authorList>
    </citation>
    <scope>NUCLEOTIDE SEQUENCE [LARGE SCALE GENOMIC DNA]</scope>
    <source>
        <strain evidence="14 15">3-5-3</strain>
    </source>
</reference>
<feature type="transmembrane region" description="Helical" evidence="13">
    <location>
        <begin position="162"/>
        <end position="182"/>
    </location>
</feature>
<dbReference type="InterPro" id="IPR048279">
    <property type="entry name" value="MdtK-like"/>
</dbReference>
<evidence type="ECO:0000256" key="8">
    <source>
        <dbReference type="ARBA" id="ARBA00022692"/>
    </source>
</evidence>
<dbReference type="GO" id="GO:0042910">
    <property type="term" value="F:xenobiotic transmembrane transporter activity"/>
    <property type="evidence" value="ECO:0007669"/>
    <property type="project" value="InterPro"/>
</dbReference>
<keyword evidence="7" id="KW-1003">Cell membrane</keyword>
<dbReference type="NCBIfam" id="TIGR00797">
    <property type="entry name" value="matE"/>
    <property type="match status" value="1"/>
</dbReference>
<keyword evidence="5" id="KW-0813">Transport</keyword>
<feature type="transmembrane region" description="Helical" evidence="13">
    <location>
        <begin position="12"/>
        <end position="34"/>
    </location>
</feature>
<comment type="similarity">
    <text evidence="3">Belongs to the multi antimicrobial extrusion (MATE) (TC 2.A.66.1) family.</text>
</comment>
<keyword evidence="11 13" id="KW-0472">Membrane</keyword>
<keyword evidence="8 13" id="KW-0812">Transmembrane</keyword>
<comment type="subcellular location">
    <subcellularLocation>
        <location evidence="2">Cell membrane</location>
        <topology evidence="2">Multi-pass membrane protein</topology>
    </subcellularLocation>
</comment>
<dbReference type="InterPro" id="IPR002528">
    <property type="entry name" value="MATE_fam"/>
</dbReference>
<dbReference type="PANTHER" id="PTHR43298:SF2">
    <property type="entry name" value="FMN_FAD EXPORTER YEEO-RELATED"/>
    <property type="match status" value="1"/>
</dbReference>
<evidence type="ECO:0000256" key="7">
    <source>
        <dbReference type="ARBA" id="ARBA00022475"/>
    </source>
</evidence>
<feature type="transmembrane region" description="Helical" evidence="13">
    <location>
        <begin position="54"/>
        <end position="79"/>
    </location>
</feature>
<dbReference type="GO" id="GO:0005886">
    <property type="term" value="C:plasma membrane"/>
    <property type="evidence" value="ECO:0007669"/>
    <property type="project" value="UniProtKB-SubCell"/>
</dbReference>
<dbReference type="OrthoDB" id="9780160at2"/>
<accession>A0A3S1D3D5</accession>
<dbReference type="GO" id="GO:0006811">
    <property type="term" value="P:monoatomic ion transport"/>
    <property type="evidence" value="ECO:0007669"/>
    <property type="project" value="UniProtKB-KW"/>
</dbReference>
<evidence type="ECO:0000256" key="12">
    <source>
        <dbReference type="ARBA" id="ARBA00031636"/>
    </source>
</evidence>
<feature type="transmembrane region" description="Helical" evidence="13">
    <location>
        <begin position="132"/>
        <end position="150"/>
    </location>
</feature>
<feature type="transmembrane region" description="Helical" evidence="13">
    <location>
        <begin position="391"/>
        <end position="412"/>
    </location>
</feature>
<evidence type="ECO:0000313" key="15">
    <source>
        <dbReference type="Proteomes" id="UP000272464"/>
    </source>
</evidence>
<evidence type="ECO:0000256" key="1">
    <source>
        <dbReference type="ARBA" id="ARBA00003408"/>
    </source>
</evidence>
<dbReference type="Proteomes" id="UP000272464">
    <property type="component" value="Unassembled WGS sequence"/>
</dbReference>
<feature type="transmembrane region" description="Helical" evidence="13">
    <location>
        <begin position="418"/>
        <end position="441"/>
    </location>
</feature>
<comment type="function">
    <text evidence="1">Multidrug efflux pump.</text>
</comment>
<feature type="transmembrane region" description="Helical" evidence="13">
    <location>
        <begin position="241"/>
        <end position="266"/>
    </location>
</feature>
<evidence type="ECO:0000256" key="9">
    <source>
        <dbReference type="ARBA" id="ARBA00022989"/>
    </source>
</evidence>
<feature type="transmembrane region" description="Helical" evidence="13">
    <location>
        <begin position="91"/>
        <end position="112"/>
    </location>
</feature>
<evidence type="ECO:0000256" key="2">
    <source>
        <dbReference type="ARBA" id="ARBA00004651"/>
    </source>
</evidence>
<keyword evidence="10" id="KW-0406">Ion transport</keyword>
<evidence type="ECO:0000313" key="14">
    <source>
        <dbReference type="EMBL" id="RUT27946.1"/>
    </source>
</evidence>
<evidence type="ECO:0000256" key="13">
    <source>
        <dbReference type="SAM" id="Phobius"/>
    </source>
</evidence>
<dbReference type="Pfam" id="PF01554">
    <property type="entry name" value="MatE"/>
    <property type="match status" value="2"/>
</dbReference>
<keyword evidence="6" id="KW-0050">Antiport</keyword>
<sequence length="455" mass="49593">MKQTFSLKQKYIQFIHILIPILVTQITLSLMTFFDTVMSGHSSPADLAGAAIGSSLWLPVQTGLSGILMGIVPIVSHLVGRGERDQVDFNVMQALLLSLTVSIVVIVGGGIALDPILDGMGLEPKVQHVAHYFLVAIGTGIIPMFGYTVLRSFIDSIGQTRISMTITLLSLPINVLVNYLLIFGKMGFPRLGGIGSGVASAFTYWCIFILAFVIVRKSEAFTKYQMLRKWYKISFAKWKELLKIGVPIGFAIFFETAVFAAVTLFMSRYDTKTIAAHQSALNFASTLYMIPLSICLALTILVGFEAGAARLRDAKQYARLGIGTAAGMSIITAIILLVFQNGVASLYSDEPAVIELTKHFLIYAIFFQLSDAIAAPIQGALRGYKDVNSPFLLAFVAYWVIGLPLGYVLANYTSQGPYGYWLGLISGLAVAAVSLFLRLAYMQKKYAKDLGLPSQ</sequence>
<evidence type="ECO:0000256" key="3">
    <source>
        <dbReference type="ARBA" id="ARBA00010199"/>
    </source>
</evidence>
<dbReference type="GO" id="GO:0015297">
    <property type="term" value="F:antiporter activity"/>
    <property type="evidence" value="ECO:0007669"/>
    <property type="project" value="UniProtKB-KW"/>
</dbReference>
<dbReference type="RefSeq" id="WP_127200866.1">
    <property type="nucleotide sequence ID" value="NZ_RZNX01000013.1"/>
</dbReference>
<comment type="caution">
    <text evidence="14">The sequence shown here is derived from an EMBL/GenBank/DDBJ whole genome shotgun (WGS) entry which is preliminary data.</text>
</comment>
<protein>
    <recommendedName>
        <fullName evidence="4">Probable multidrug resistance protein NorM</fullName>
    </recommendedName>
    <alternativeName>
        <fullName evidence="12">Multidrug-efflux transporter</fullName>
    </alternativeName>
</protein>
<dbReference type="InterPro" id="IPR050222">
    <property type="entry name" value="MATE_MdtK"/>
</dbReference>
<feature type="transmembrane region" description="Helical" evidence="13">
    <location>
        <begin position="320"/>
        <end position="340"/>
    </location>
</feature>
<keyword evidence="9 13" id="KW-1133">Transmembrane helix</keyword>
<evidence type="ECO:0000256" key="5">
    <source>
        <dbReference type="ARBA" id="ARBA00022448"/>
    </source>
</evidence>
<dbReference type="PIRSF" id="PIRSF006603">
    <property type="entry name" value="DinF"/>
    <property type="match status" value="1"/>
</dbReference>
<dbReference type="PANTHER" id="PTHR43298">
    <property type="entry name" value="MULTIDRUG RESISTANCE PROTEIN NORM-RELATED"/>
    <property type="match status" value="1"/>
</dbReference>
<organism evidence="14 15">
    <name type="scientific">Paenibacillus zeisoli</name>
    <dbReference type="NCBI Taxonomy" id="2496267"/>
    <lineage>
        <taxon>Bacteria</taxon>
        <taxon>Bacillati</taxon>
        <taxon>Bacillota</taxon>
        <taxon>Bacilli</taxon>
        <taxon>Bacillales</taxon>
        <taxon>Paenibacillaceae</taxon>
        <taxon>Paenibacillus</taxon>
    </lineage>
</organism>
<feature type="transmembrane region" description="Helical" evidence="13">
    <location>
        <begin position="194"/>
        <end position="215"/>
    </location>
</feature>
<evidence type="ECO:0000256" key="10">
    <source>
        <dbReference type="ARBA" id="ARBA00023065"/>
    </source>
</evidence>
<evidence type="ECO:0000256" key="11">
    <source>
        <dbReference type="ARBA" id="ARBA00023136"/>
    </source>
</evidence>
<evidence type="ECO:0000256" key="4">
    <source>
        <dbReference type="ARBA" id="ARBA00020268"/>
    </source>
</evidence>
<feature type="transmembrane region" description="Helical" evidence="13">
    <location>
        <begin position="286"/>
        <end position="308"/>
    </location>
</feature>
<name>A0A3S1D3D5_9BACL</name>
<proteinExistence type="inferred from homology"/>
<feature type="transmembrane region" description="Helical" evidence="13">
    <location>
        <begin position="360"/>
        <end position="379"/>
    </location>
</feature>
<dbReference type="EMBL" id="RZNX01000013">
    <property type="protein sequence ID" value="RUT27946.1"/>
    <property type="molecule type" value="Genomic_DNA"/>
</dbReference>
<gene>
    <name evidence="14" type="ORF">EJP77_19125</name>
</gene>
<keyword evidence="15" id="KW-1185">Reference proteome</keyword>
<dbReference type="AlphaFoldDB" id="A0A3S1D3D5"/>
<dbReference type="CDD" id="cd13131">
    <property type="entry name" value="MATE_NorM_like"/>
    <property type="match status" value="1"/>
</dbReference>
<evidence type="ECO:0000256" key="6">
    <source>
        <dbReference type="ARBA" id="ARBA00022449"/>
    </source>
</evidence>